<dbReference type="Gene3D" id="1.25.40.10">
    <property type="entry name" value="Tetratricopeptide repeat domain"/>
    <property type="match status" value="1"/>
</dbReference>
<dbReference type="AlphaFoldDB" id="A0A060ZMF2"/>
<dbReference type="SUPFAM" id="SSF48452">
    <property type="entry name" value="TPR-like"/>
    <property type="match status" value="1"/>
</dbReference>
<proteinExistence type="predicted"/>
<dbReference type="HOGENOM" id="CLU_065158_0_0_11"/>
<dbReference type="Pfam" id="PF13560">
    <property type="entry name" value="HTH_31"/>
    <property type="match status" value="1"/>
</dbReference>
<dbReference type="CDD" id="cd00093">
    <property type="entry name" value="HTH_XRE"/>
    <property type="match status" value="1"/>
</dbReference>
<gene>
    <name evidence="1" type="ORF">SIRAN4112</name>
</gene>
<organism evidence="1">
    <name type="scientific">Streptomyces iranensis</name>
    <dbReference type="NCBI Taxonomy" id="576784"/>
    <lineage>
        <taxon>Bacteria</taxon>
        <taxon>Bacillati</taxon>
        <taxon>Actinomycetota</taxon>
        <taxon>Actinomycetes</taxon>
        <taxon>Kitasatosporales</taxon>
        <taxon>Streptomycetaceae</taxon>
        <taxon>Streptomyces</taxon>
        <taxon>Streptomyces violaceusniger group</taxon>
    </lineage>
</organism>
<protein>
    <submittedName>
        <fullName evidence="1">XRE family transcriptional regulator</fullName>
    </submittedName>
</protein>
<dbReference type="EMBL" id="LK022848">
    <property type="protein sequence ID" value="CDR07372.1"/>
    <property type="molecule type" value="Genomic_DNA"/>
</dbReference>
<accession>A0A060ZMF2</accession>
<name>A0A060ZMF2_9ACTN</name>
<sequence length="332" mass="35204">MTGYAVTMTGGDFAQTVSAALKARGMSIRGAARELVYDHAYLCRVLAGKQLPSPQLAEALDRLLDAGGELVNLAASLAEDEGGRVAYAIDHPSRIDGRAVKTLGDILAAQRRLDDTLGPSPLIGPVEAQTATLLSLLKDVRGPHRDALAEVAAESVQFAGWLYASTRQDAKAVKRLTEAEELADEAGSGTLAAQALNFRGYIARQQGNPRGMVRWFSAAYYTPGASAPQRMGDAAQVAQGLGELGQTDAARRLLDEAMALSDAAQDQPPGTAYWLTPNFQRLNLGLAHLGLKAYADAADHIRAGLAGLPADQQRAPWTKEHRDALAQAEAHC</sequence>
<dbReference type="InterPro" id="IPR011990">
    <property type="entry name" value="TPR-like_helical_dom_sf"/>
</dbReference>
<reference evidence="1" key="1">
    <citation type="submission" date="2014-05" db="EMBL/GenBank/DDBJ databases">
        <authorList>
            <person name="Horn Fabian"/>
        </authorList>
    </citation>
    <scope>NUCLEOTIDE SEQUENCE</scope>
</reference>
<evidence type="ECO:0000313" key="1">
    <source>
        <dbReference type="EMBL" id="CDR07372.1"/>
    </source>
</evidence>
<dbReference type="InterPro" id="IPR001387">
    <property type="entry name" value="Cro/C1-type_HTH"/>
</dbReference>